<dbReference type="PROSITE" id="PS51257">
    <property type="entry name" value="PROKAR_LIPOPROTEIN"/>
    <property type="match status" value="1"/>
</dbReference>
<evidence type="ECO:0000313" key="3">
    <source>
        <dbReference type="EMBL" id="GAA5518379.1"/>
    </source>
</evidence>
<dbReference type="Pfam" id="PF14262">
    <property type="entry name" value="Cthe_2159"/>
    <property type="match status" value="1"/>
</dbReference>
<dbReference type="RefSeq" id="WP_286214635.1">
    <property type="nucleotide sequence ID" value="NZ_AP027736.1"/>
</dbReference>
<reference evidence="3 4" key="1">
    <citation type="submission" date="2024-02" db="EMBL/GenBank/DDBJ databases">
        <title>Lysinimicrobium sediminis NBRC 112286.</title>
        <authorList>
            <person name="Ichikawa N."/>
            <person name="Katano-Makiyama Y."/>
            <person name="Hidaka K."/>
        </authorList>
    </citation>
    <scope>NUCLEOTIDE SEQUENCE [LARGE SCALE GENOMIC DNA]</scope>
    <source>
        <strain evidence="3 4">NBRC 112286</strain>
    </source>
</reference>
<gene>
    <name evidence="3" type="ORF">Lsed01_00804</name>
</gene>
<dbReference type="InterPro" id="IPR025584">
    <property type="entry name" value="Cthe_2159"/>
</dbReference>
<evidence type="ECO:0000256" key="1">
    <source>
        <dbReference type="SAM" id="MobiDB-lite"/>
    </source>
</evidence>
<feature type="compositionally biased region" description="Low complexity" evidence="1">
    <location>
        <begin position="393"/>
        <end position="419"/>
    </location>
</feature>
<dbReference type="EMBL" id="BAABRR010000003">
    <property type="protein sequence ID" value="GAA5518379.1"/>
    <property type="molecule type" value="Genomic_DNA"/>
</dbReference>
<evidence type="ECO:0008006" key="5">
    <source>
        <dbReference type="Google" id="ProtNLM"/>
    </source>
</evidence>
<protein>
    <recommendedName>
        <fullName evidence="5">Carbohydrate-binding domain-containing protein</fullName>
    </recommendedName>
</protein>
<evidence type="ECO:0000256" key="2">
    <source>
        <dbReference type="SAM" id="SignalP"/>
    </source>
</evidence>
<evidence type="ECO:0000313" key="4">
    <source>
        <dbReference type="Proteomes" id="UP001426770"/>
    </source>
</evidence>
<accession>A0ABP9WEW3</accession>
<keyword evidence="2" id="KW-0732">Signal</keyword>
<name>A0ABP9WEW3_9MICO</name>
<feature type="signal peptide" evidence="2">
    <location>
        <begin position="1"/>
        <end position="24"/>
    </location>
</feature>
<comment type="caution">
    <text evidence="3">The sequence shown here is derived from an EMBL/GenBank/DDBJ whole genome shotgun (WGS) entry which is preliminary data.</text>
</comment>
<sequence>MRKPTLLFAGLLTGTLFLAGCTSAEPTEVTATGSDEAVVSTDTTDSGDTATTVAASTDVLTEVTYAELGVKEVDLAVDESAAVDITLSDSGSTGGDGVTVDGSTVTITAGGVYRLSGTLSEGRVVVATADEDVTLILDGVDITSPDTAALDIEGADEAIVWLAAGSTNTLSDAADATVATEDAEDSASTDTPNATLYSTANLWIAGDGALVVNGVAADGITSKDGLVIAGGDLTVTAADDGIRGKDHLVISAGAVTVEAGGDGLRSDNEDVANEDGEALGVVWIDGGTIDVTAGVDAIDAYRQVAIEGGALALAAEDDGITTEGVLHVSDGTVDISASYEGLEGGVIRLTGGEGSIVASDDGINVNGGTDAAAGAGGGTMPGGGTRPGRTQDDAATGDAAADSTTTDGAATSDAATVATTDGATDATTVAMGPGGGMEQAAEGRYLEITGGTWVIDADGDGLDSNGTATMTGGTVVVSGPTNNGNGAIDVNGTFEITGGSLVAAGSAGMLVSPTATGDQGVLTVSFASAIAEGTVITVSDSDGDHVASFTTSKISQAVVLSVPGLVSGEEYTISTGASVDGEEVSGLVVGGSATGGDELGSLAAD</sequence>
<proteinExistence type="predicted"/>
<organism evidence="3 4">
    <name type="scientific">Demequina sediminis</name>
    <dbReference type="NCBI Taxonomy" id="1930058"/>
    <lineage>
        <taxon>Bacteria</taxon>
        <taxon>Bacillati</taxon>
        <taxon>Actinomycetota</taxon>
        <taxon>Actinomycetes</taxon>
        <taxon>Micrococcales</taxon>
        <taxon>Demequinaceae</taxon>
        <taxon>Demequina</taxon>
    </lineage>
</organism>
<feature type="compositionally biased region" description="Gly residues" evidence="1">
    <location>
        <begin position="374"/>
        <end position="386"/>
    </location>
</feature>
<keyword evidence="4" id="KW-1185">Reference proteome</keyword>
<dbReference type="Proteomes" id="UP001426770">
    <property type="component" value="Unassembled WGS sequence"/>
</dbReference>
<feature type="region of interest" description="Disordered" evidence="1">
    <location>
        <begin position="369"/>
        <end position="419"/>
    </location>
</feature>
<feature type="chain" id="PRO_5045989153" description="Carbohydrate-binding domain-containing protein" evidence="2">
    <location>
        <begin position="25"/>
        <end position="605"/>
    </location>
</feature>